<name>A0A1H4ZWJ5_9PSED</name>
<dbReference type="Proteomes" id="UP000198982">
    <property type="component" value="Unassembled WGS sequence"/>
</dbReference>
<accession>A0A1H4ZWJ5</accession>
<keyword evidence="2" id="KW-1185">Reference proteome</keyword>
<proteinExistence type="predicted"/>
<evidence type="ECO:0000313" key="2">
    <source>
        <dbReference type="Proteomes" id="UP000198982"/>
    </source>
</evidence>
<reference evidence="2" key="1">
    <citation type="submission" date="2016-10" db="EMBL/GenBank/DDBJ databases">
        <authorList>
            <person name="Varghese N."/>
            <person name="Submissions S."/>
        </authorList>
    </citation>
    <scope>NUCLEOTIDE SEQUENCE [LARGE SCALE GENOMIC DNA]</scope>
    <source>
        <strain evidence="2">DSM 9751</strain>
    </source>
</reference>
<dbReference type="RefSeq" id="WP_143038372.1">
    <property type="nucleotide sequence ID" value="NZ_FNTJ01000003.1"/>
</dbReference>
<evidence type="ECO:0000313" key="1">
    <source>
        <dbReference type="EMBL" id="SED34357.1"/>
    </source>
</evidence>
<organism evidence="1 2">
    <name type="scientific">Pseudomonas saponiphila</name>
    <dbReference type="NCBI Taxonomy" id="556534"/>
    <lineage>
        <taxon>Bacteria</taxon>
        <taxon>Pseudomonadati</taxon>
        <taxon>Pseudomonadota</taxon>
        <taxon>Gammaproteobacteria</taxon>
        <taxon>Pseudomonadales</taxon>
        <taxon>Pseudomonadaceae</taxon>
        <taxon>Pseudomonas</taxon>
    </lineage>
</organism>
<gene>
    <name evidence="1" type="ORF">SAMN05216178_6865</name>
</gene>
<sequence>MTNNHDQAPGPAIHGWLTTNDHHELAGHIACLRQYDATSFPPEFAEQFLGLIEKVESVITREAALNVVHVDTLGGSRIFAFVGPKDSALEYPVAREHLNTLGDPDFGEDQEADAEENGFIVKLAPNAIGVFDGVNLRGGS</sequence>
<dbReference type="AlphaFoldDB" id="A0A1H4ZWJ5"/>
<dbReference type="EMBL" id="FNTJ01000003">
    <property type="protein sequence ID" value="SED34357.1"/>
    <property type="molecule type" value="Genomic_DNA"/>
</dbReference>
<protein>
    <submittedName>
        <fullName evidence="1">Uncharacterized protein</fullName>
    </submittedName>
</protein>